<dbReference type="EMBL" id="KV453937">
    <property type="protein sequence ID" value="ODV71984.1"/>
    <property type="molecule type" value="Genomic_DNA"/>
</dbReference>
<dbReference type="AlphaFoldDB" id="A0A1E4RXJ1"/>
<dbReference type="Proteomes" id="UP000094389">
    <property type="component" value="Unassembled WGS sequence"/>
</dbReference>
<reference evidence="1 2" key="1">
    <citation type="journal article" date="2016" name="Proc. Natl. Acad. Sci. U.S.A.">
        <title>Comparative genomics of biotechnologically important yeasts.</title>
        <authorList>
            <person name="Riley R."/>
            <person name="Haridas S."/>
            <person name="Wolfe K.H."/>
            <person name="Lopes M.R."/>
            <person name="Hittinger C.T."/>
            <person name="Goeker M."/>
            <person name="Salamov A.A."/>
            <person name="Wisecaver J.H."/>
            <person name="Long T.M."/>
            <person name="Calvey C.H."/>
            <person name="Aerts A.L."/>
            <person name="Barry K.W."/>
            <person name="Choi C."/>
            <person name="Clum A."/>
            <person name="Coughlan A.Y."/>
            <person name="Deshpande S."/>
            <person name="Douglass A.P."/>
            <person name="Hanson S.J."/>
            <person name="Klenk H.-P."/>
            <person name="LaButti K.M."/>
            <person name="Lapidus A."/>
            <person name="Lindquist E.A."/>
            <person name="Lipzen A.M."/>
            <person name="Meier-Kolthoff J.P."/>
            <person name="Ohm R.A."/>
            <person name="Otillar R.P."/>
            <person name="Pangilinan J.L."/>
            <person name="Peng Y."/>
            <person name="Rokas A."/>
            <person name="Rosa C.A."/>
            <person name="Scheuner C."/>
            <person name="Sibirny A.A."/>
            <person name="Slot J.C."/>
            <person name="Stielow J.B."/>
            <person name="Sun H."/>
            <person name="Kurtzman C.P."/>
            <person name="Blackwell M."/>
            <person name="Grigoriev I.V."/>
            <person name="Jeffries T.W."/>
        </authorList>
    </citation>
    <scope>NUCLEOTIDE SEQUENCE [LARGE SCALE GENOMIC DNA]</scope>
    <source>
        <strain evidence="2">ATCC 18201 / CBS 1600 / BCRC 20928 / JCM 3617 / NBRC 0987 / NRRL Y-1542</strain>
    </source>
</reference>
<accession>A0A1E4RXJ1</accession>
<feature type="non-terminal residue" evidence="1">
    <location>
        <position position="74"/>
    </location>
</feature>
<evidence type="ECO:0000313" key="2">
    <source>
        <dbReference type="Proteomes" id="UP000094389"/>
    </source>
</evidence>
<organism evidence="1 2">
    <name type="scientific">Cyberlindnera jadinii (strain ATCC 18201 / CBS 1600 / BCRC 20928 / JCM 3617 / NBRC 0987 / NRRL Y-1542)</name>
    <name type="common">Torula yeast</name>
    <name type="synonym">Candida utilis</name>
    <dbReference type="NCBI Taxonomy" id="983966"/>
    <lineage>
        <taxon>Eukaryota</taxon>
        <taxon>Fungi</taxon>
        <taxon>Dikarya</taxon>
        <taxon>Ascomycota</taxon>
        <taxon>Saccharomycotina</taxon>
        <taxon>Saccharomycetes</taxon>
        <taxon>Phaffomycetales</taxon>
        <taxon>Phaffomycetaceae</taxon>
        <taxon>Cyberlindnera</taxon>
    </lineage>
</organism>
<gene>
    <name evidence="1" type="ORF">CYBJADRAFT_169004</name>
</gene>
<dbReference type="GeneID" id="30989991"/>
<proteinExistence type="predicted"/>
<sequence length="74" mass="8374">MDTELEIISLSNDIAISNYHNFLYGVNSIIFVMDSAKLSVEYLDRVKSILTNLQLDQEVSPEAGKKMKLLLLLN</sequence>
<dbReference type="OrthoDB" id="10628516at2759"/>
<dbReference type="RefSeq" id="XP_020069023.1">
    <property type="nucleotide sequence ID" value="XM_020215595.1"/>
</dbReference>
<name>A0A1E4RXJ1_CYBJN</name>
<evidence type="ECO:0000313" key="1">
    <source>
        <dbReference type="EMBL" id="ODV71984.1"/>
    </source>
</evidence>
<protein>
    <submittedName>
        <fullName evidence="1">Uncharacterized protein</fullName>
    </submittedName>
</protein>
<keyword evidence="2" id="KW-1185">Reference proteome</keyword>